<accession>A0AAN8G368</accession>
<organism evidence="1 2">
    <name type="scientific">Trichostrongylus colubriformis</name>
    <name type="common">Black scour worm</name>
    <dbReference type="NCBI Taxonomy" id="6319"/>
    <lineage>
        <taxon>Eukaryota</taxon>
        <taxon>Metazoa</taxon>
        <taxon>Ecdysozoa</taxon>
        <taxon>Nematoda</taxon>
        <taxon>Chromadorea</taxon>
        <taxon>Rhabditida</taxon>
        <taxon>Rhabditina</taxon>
        <taxon>Rhabditomorpha</taxon>
        <taxon>Strongyloidea</taxon>
        <taxon>Trichostrongylidae</taxon>
        <taxon>Trichostrongylus</taxon>
    </lineage>
</organism>
<dbReference type="EMBL" id="WIXE01000813">
    <property type="protein sequence ID" value="KAK5986262.1"/>
    <property type="molecule type" value="Genomic_DNA"/>
</dbReference>
<reference evidence="1 2" key="1">
    <citation type="submission" date="2019-10" db="EMBL/GenBank/DDBJ databases">
        <title>Assembly and Annotation for the nematode Trichostrongylus colubriformis.</title>
        <authorList>
            <person name="Martin J."/>
        </authorList>
    </citation>
    <scope>NUCLEOTIDE SEQUENCE [LARGE SCALE GENOMIC DNA]</scope>
    <source>
        <strain evidence="1">G859</strain>
        <tissue evidence="1">Whole worm</tissue>
    </source>
</reference>
<sequence length="27" mass="3206">MGVVQECNSISWQHITVTPVRSREERY</sequence>
<gene>
    <name evidence="1" type="ORF">GCK32_014909</name>
</gene>
<dbReference type="AlphaFoldDB" id="A0AAN8G368"/>
<comment type="caution">
    <text evidence="1">The sequence shown here is derived from an EMBL/GenBank/DDBJ whole genome shotgun (WGS) entry which is preliminary data.</text>
</comment>
<name>A0AAN8G368_TRICO</name>
<proteinExistence type="predicted"/>
<protein>
    <submittedName>
        <fullName evidence="1">Uncharacterized protein</fullName>
    </submittedName>
</protein>
<keyword evidence="2" id="KW-1185">Reference proteome</keyword>
<evidence type="ECO:0000313" key="1">
    <source>
        <dbReference type="EMBL" id="KAK5986262.1"/>
    </source>
</evidence>
<evidence type="ECO:0000313" key="2">
    <source>
        <dbReference type="Proteomes" id="UP001331761"/>
    </source>
</evidence>
<dbReference type="Proteomes" id="UP001331761">
    <property type="component" value="Unassembled WGS sequence"/>
</dbReference>